<keyword evidence="2 10" id="KW-0444">Lipid biosynthesis</keyword>
<dbReference type="GO" id="GO:0009922">
    <property type="term" value="F:fatty acid elongase activity"/>
    <property type="evidence" value="ECO:0007669"/>
    <property type="project" value="UniProtKB-EC"/>
</dbReference>
<dbReference type="PANTHER" id="PTHR11157:SF103">
    <property type="entry name" value="ELONGATION OF VERY LONG CHAIN FATTY ACIDS PROTEIN"/>
    <property type="match status" value="1"/>
</dbReference>
<evidence type="ECO:0000256" key="2">
    <source>
        <dbReference type="ARBA" id="ARBA00022516"/>
    </source>
</evidence>
<feature type="transmembrane region" description="Helical" evidence="10">
    <location>
        <begin position="6"/>
        <end position="26"/>
    </location>
</feature>
<keyword evidence="4 10" id="KW-0812">Transmembrane</keyword>
<keyword evidence="8 10" id="KW-0472">Membrane</keyword>
<dbReference type="InterPro" id="IPR002076">
    <property type="entry name" value="ELO_fam"/>
</dbReference>
<protein>
    <recommendedName>
        <fullName evidence="10">Elongation of very long chain fatty acids protein</fullName>
        <ecNumber evidence="10">2.3.1.199</ecNumber>
    </recommendedName>
    <alternativeName>
        <fullName evidence="10">Very-long-chain 3-oxoacyl-CoA synthase</fullName>
    </alternativeName>
</protein>
<sequence length="293" mass="33742">MGSPIPTLVILGAYLLFVLKIGPSFMKDRPAYKLQTIIPVYNAVQVLISAFLLYLCATMMSANGLVPKTCVMETEYNRRNITSAMHYYFLAKISELLDTIFFVLRKKSNQVTFLHVYHHTLMVAVTWTALKYEPTYAVLFLGLLNSTVHVVMYTYYGLSSVPSLAKYLWWKKYITSMQLIQFALILIHFAIAYVVSECSPSYTMSTAMVINGTLFLYLFGNFYVKTYKKSDKNEENKITNETKKNEYDINQKVFENEMKYGKGKATDSNQYTSASITVNDTYRIRFNLEKKVT</sequence>
<feature type="transmembrane region" description="Helical" evidence="10">
    <location>
        <begin position="38"/>
        <end position="65"/>
    </location>
</feature>
<keyword evidence="6 10" id="KW-1133">Transmembrane helix</keyword>
<keyword evidence="3 10" id="KW-0808">Transferase</keyword>
<dbReference type="GO" id="GO:0034625">
    <property type="term" value="P:fatty acid elongation, monounsaturated fatty acid"/>
    <property type="evidence" value="ECO:0007669"/>
    <property type="project" value="TreeGrafter"/>
</dbReference>
<evidence type="ECO:0000256" key="6">
    <source>
        <dbReference type="ARBA" id="ARBA00022989"/>
    </source>
</evidence>
<dbReference type="Pfam" id="PF01151">
    <property type="entry name" value="ELO"/>
    <property type="match status" value="1"/>
</dbReference>
<evidence type="ECO:0000256" key="10">
    <source>
        <dbReference type="RuleBase" id="RU361115"/>
    </source>
</evidence>
<dbReference type="GO" id="GO:0005789">
    <property type="term" value="C:endoplasmic reticulum membrane"/>
    <property type="evidence" value="ECO:0007669"/>
    <property type="project" value="TreeGrafter"/>
</dbReference>
<dbReference type="EMBL" id="NWSH01004932">
    <property type="protein sequence ID" value="PCG64575.1"/>
    <property type="molecule type" value="Genomic_DNA"/>
</dbReference>
<gene>
    <name evidence="11" type="ORF">B5V51_10459</name>
</gene>
<keyword evidence="7 10" id="KW-0443">Lipid metabolism</keyword>
<dbReference type="GO" id="GO:0019367">
    <property type="term" value="P:fatty acid elongation, saturated fatty acid"/>
    <property type="evidence" value="ECO:0007669"/>
    <property type="project" value="TreeGrafter"/>
</dbReference>
<dbReference type="PROSITE" id="PS01188">
    <property type="entry name" value="ELO"/>
    <property type="match status" value="1"/>
</dbReference>
<evidence type="ECO:0000256" key="1">
    <source>
        <dbReference type="ARBA" id="ARBA00004141"/>
    </source>
</evidence>
<comment type="caution">
    <text evidence="11">The sequence shown here is derived from an EMBL/GenBank/DDBJ whole genome shotgun (WGS) entry which is preliminary data.</text>
</comment>
<feature type="transmembrane region" description="Helical" evidence="10">
    <location>
        <begin position="179"/>
        <end position="196"/>
    </location>
</feature>
<feature type="transmembrane region" description="Helical" evidence="10">
    <location>
        <begin position="85"/>
        <end position="104"/>
    </location>
</feature>
<proteinExistence type="inferred from homology"/>
<evidence type="ECO:0000256" key="9">
    <source>
        <dbReference type="ARBA" id="ARBA00023160"/>
    </source>
</evidence>
<feature type="transmembrane region" description="Helical" evidence="10">
    <location>
        <begin position="136"/>
        <end position="158"/>
    </location>
</feature>
<reference evidence="11" key="1">
    <citation type="submission" date="2017-09" db="EMBL/GenBank/DDBJ databases">
        <title>Contemporary evolution of a Lepidopteran species, Heliothis virescens, in response to modern agricultural practices.</title>
        <authorList>
            <person name="Fritz M.L."/>
            <person name="Deyonke A.M."/>
            <person name="Papanicolaou A."/>
            <person name="Micinski S."/>
            <person name="Westbrook J."/>
            <person name="Gould F."/>
        </authorList>
    </citation>
    <scope>NUCLEOTIDE SEQUENCE [LARGE SCALE GENOMIC DNA]</scope>
    <source>
        <strain evidence="11">HvINT-</strain>
        <tissue evidence="11">Whole body</tissue>
    </source>
</reference>
<evidence type="ECO:0000256" key="8">
    <source>
        <dbReference type="ARBA" id="ARBA00023136"/>
    </source>
</evidence>
<keyword evidence="5 10" id="KW-0276">Fatty acid metabolism</keyword>
<comment type="similarity">
    <text evidence="10">Belongs to the ELO family.</text>
</comment>
<dbReference type="STRING" id="7102.A0A2A4IXM4"/>
<dbReference type="InterPro" id="IPR030457">
    <property type="entry name" value="ELO_CS"/>
</dbReference>
<keyword evidence="9 10" id="KW-0275">Fatty acid biosynthesis</keyword>
<dbReference type="GO" id="GO:0030148">
    <property type="term" value="P:sphingolipid biosynthetic process"/>
    <property type="evidence" value="ECO:0007669"/>
    <property type="project" value="TreeGrafter"/>
</dbReference>
<dbReference type="GO" id="GO:0034626">
    <property type="term" value="P:fatty acid elongation, polyunsaturated fatty acid"/>
    <property type="evidence" value="ECO:0007669"/>
    <property type="project" value="TreeGrafter"/>
</dbReference>
<evidence type="ECO:0000313" key="11">
    <source>
        <dbReference type="EMBL" id="PCG64575.1"/>
    </source>
</evidence>
<organism evidence="11">
    <name type="scientific">Heliothis virescens</name>
    <name type="common">Tobacco budworm moth</name>
    <dbReference type="NCBI Taxonomy" id="7102"/>
    <lineage>
        <taxon>Eukaryota</taxon>
        <taxon>Metazoa</taxon>
        <taxon>Ecdysozoa</taxon>
        <taxon>Arthropoda</taxon>
        <taxon>Hexapoda</taxon>
        <taxon>Insecta</taxon>
        <taxon>Pterygota</taxon>
        <taxon>Neoptera</taxon>
        <taxon>Endopterygota</taxon>
        <taxon>Lepidoptera</taxon>
        <taxon>Glossata</taxon>
        <taxon>Ditrysia</taxon>
        <taxon>Noctuoidea</taxon>
        <taxon>Noctuidae</taxon>
        <taxon>Heliothinae</taxon>
        <taxon>Heliothis</taxon>
    </lineage>
</organism>
<dbReference type="PANTHER" id="PTHR11157">
    <property type="entry name" value="FATTY ACID ACYL TRANSFERASE-RELATED"/>
    <property type="match status" value="1"/>
</dbReference>
<name>A0A2A4IXM4_HELVI</name>
<comment type="subcellular location">
    <subcellularLocation>
        <location evidence="1">Membrane</location>
        <topology evidence="1">Multi-pass membrane protein</topology>
    </subcellularLocation>
</comment>
<evidence type="ECO:0000256" key="5">
    <source>
        <dbReference type="ARBA" id="ARBA00022832"/>
    </source>
</evidence>
<evidence type="ECO:0000256" key="7">
    <source>
        <dbReference type="ARBA" id="ARBA00023098"/>
    </source>
</evidence>
<dbReference type="GO" id="GO:0042761">
    <property type="term" value="P:very long-chain fatty acid biosynthetic process"/>
    <property type="evidence" value="ECO:0007669"/>
    <property type="project" value="TreeGrafter"/>
</dbReference>
<feature type="transmembrane region" description="Helical" evidence="10">
    <location>
        <begin position="202"/>
        <end position="224"/>
    </location>
</feature>
<evidence type="ECO:0000256" key="3">
    <source>
        <dbReference type="ARBA" id="ARBA00022679"/>
    </source>
</evidence>
<dbReference type="EC" id="2.3.1.199" evidence="10"/>
<comment type="catalytic activity">
    <reaction evidence="10">
        <text>a very-long-chain acyl-CoA + malonyl-CoA + H(+) = a very-long-chain 3-oxoacyl-CoA + CO2 + CoA</text>
        <dbReference type="Rhea" id="RHEA:32727"/>
        <dbReference type="ChEBI" id="CHEBI:15378"/>
        <dbReference type="ChEBI" id="CHEBI:16526"/>
        <dbReference type="ChEBI" id="CHEBI:57287"/>
        <dbReference type="ChEBI" id="CHEBI:57384"/>
        <dbReference type="ChEBI" id="CHEBI:90725"/>
        <dbReference type="ChEBI" id="CHEBI:90736"/>
        <dbReference type="EC" id="2.3.1.199"/>
    </reaction>
</comment>
<evidence type="ECO:0000256" key="4">
    <source>
        <dbReference type="ARBA" id="ARBA00022692"/>
    </source>
</evidence>
<feature type="transmembrane region" description="Helical" evidence="10">
    <location>
        <begin position="111"/>
        <end position="130"/>
    </location>
</feature>
<dbReference type="AlphaFoldDB" id="A0A2A4IXM4"/>
<accession>A0A2A4IXM4</accession>